<reference evidence="1 2" key="1">
    <citation type="submission" date="2019-10" db="EMBL/GenBank/DDBJ databases">
        <title>Extracellular Electron Transfer in a Candidatus Methanoperedens spp. Enrichment Culture.</title>
        <authorList>
            <person name="Berger S."/>
            <person name="Rangel Shaw D."/>
            <person name="Berben T."/>
            <person name="In 'T Zandt M."/>
            <person name="Frank J."/>
            <person name="Reimann J."/>
            <person name="Jetten M.S.M."/>
            <person name="Welte C.U."/>
        </authorList>
    </citation>
    <scope>NUCLEOTIDE SEQUENCE [LARGE SCALE GENOMIC DNA]</scope>
    <source>
        <strain evidence="1">SB12</strain>
    </source>
</reference>
<dbReference type="EMBL" id="WBUI01000078">
    <property type="protein sequence ID" value="KAB2927388.1"/>
    <property type="molecule type" value="Genomic_DNA"/>
</dbReference>
<dbReference type="AlphaFoldDB" id="A0A833LUT5"/>
<evidence type="ECO:0000313" key="1">
    <source>
        <dbReference type="EMBL" id="KAB2927388.1"/>
    </source>
</evidence>
<sequence>MARQFEDIFGELQADMVSVALEYVENRANHIFIYCSNERGNRACDVFYVVNNVLLEKHKLNDVGRAGSDQVYDTSTDRQFRLLRIIDEDIQRIDTVCKEHGKEPPTQIKIAYDVARNKLRADFGYDEYYTNSPERSATTVLNEWFEEIQKQIKSGNS</sequence>
<name>A0A833LUT5_9LEPT</name>
<dbReference type="Proteomes" id="UP000460298">
    <property type="component" value="Unassembled WGS sequence"/>
</dbReference>
<accession>A0A833LUT5</accession>
<gene>
    <name evidence="1" type="ORF">F9K24_22690</name>
</gene>
<protein>
    <submittedName>
        <fullName evidence="1">DUF600 domain-containing protein</fullName>
    </submittedName>
</protein>
<comment type="caution">
    <text evidence="1">The sequence shown here is derived from an EMBL/GenBank/DDBJ whole genome shotgun (WGS) entry which is preliminary data.</text>
</comment>
<organism evidence="1 2">
    <name type="scientific">Leptonema illini</name>
    <dbReference type="NCBI Taxonomy" id="183"/>
    <lineage>
        <taxon>Bacteria</taxon>
        <taxon>Pseudomonadati</taxon>
        <taxon>Spirochaetota</taxon>
        <taxon>Spirochaetia</taxon>
        <taxon>Leptospirales</taxon>
        <taxon>Leptospiraceae</taxon>
        <taxon>Leptonema</taxon>
    </lineage>
</organism>
<proteinExistence type="predicted"/>
<evidence type="ECO:0000313" key="2">
    <source>
        <dbReference type="Proteomes" id="UP000460298"/>
    </source>
</evidence>